<dbReference type="RefSeq" id="WP_089686176.1">
    <property type="nucleotide sequence ID" value="NZ_FNFO01000010.1"/>
</dbReference>
<dbReference type="Pfam" id="PF13767">
    <property type="entry name" value="DUF4168"/>
    <property type="match status" value="1"/>
</dbReference>
<feature type="domain" description="DUF4168" evidence="2">
    <location>
        <begin position="91"/>
        <end position="167"/>
    </location>
</feature>
<evidence type="ECO:0000259" key="2">
    <source>
        <dbReference type="Pfam" id="PF13767"/>
    </source>
</evidence>
<accession>A0A1G9QE11</accession>
<gene>
    <name evidence="3" type="ORF">SAMN05421823_110130</name>
</gene>
<protein>
    <recommendedName>
        <fullName evidence="2">DUF4168 domain-containing protein</fullName>
    </recommendedName>
</protein>
<dbReference type="AlphaFoldDB" id="A0A1G9QE11"/>
<dbReference type="InterPro" id="IPR025433">
    <property type="entry name" value="DUF4168"/>
</dbReference>
<dbReference type="EMBL" id="FNFO01000010">
    <property type="protein sequence ID" value="SDM08971.1"/>
    <property type="molecule type" value="Genomic_DNA"/>
</dbReference>
<proteinExistence type="predicted"/>
<dbReference type="STRING" id="1075417.SAMN05421823_110130"/>
<name>A0A1G9QE11_9BACT</name>
<reference evidence="3 4" key="1">
    <citation type="submission" date="2016-10" db="EMBL/GenBank/DDBJ databases">
        <authorList>
            <person name="de Groot N.N."/>
        </authorList>
    </citation>
    <scope>NUCLEOTIDE SEQUENCE [LARGE SCALE GENOMIC DNA]</scope>
    <source>
        <strain evidence="3 4">DSM 25186</strain>
    </source>
</reference>
<sequence length="181" mass="20336">MITTTWTRRLFVAGAVLFGSYQVAQAQVQPAPTQTQPQTNDYSDEELQQFTKVALSVNDLEMNAQEQSIAAIEGENLDIDRFNEIAEYQQQNLNAQEEAAQAEVDTSSAPTVDELAAFNKAGQQIMQIRQETTESMIQAIQAGGMAPERFQQIMMAYQENDQLRQRIDAMLMEQAPEPQKD</sequence>
<keyword evidence="4" id="KW-1185">Reference proteome</keyword>
<evidence type="ECO:0000313" key="3">
    <source>
        <dbReference type="EMBL" id="SDM08971.1"/>
    </source>
</evidence>
<evidence type="ECO:0000313" key="4">
    <source>
        <dbReference type="Proteomes" id="UP000198510"/>
    </source>
</evidence>
<feature type="signal peptide" evidence="1">
    <location>
        <begin position="1"/>
        <end position="26"/>
    </location>
</feature>
<feature type="chain" id="PRO_5011467030" description="DUF4168 domain-containing protein" evidence="1">
    <location>
        <begin position="27"/>
        <end position="181"/>
    </location>
</feature>
<dbReference type="OrthoDB" id="838117at2"/>
<keyword evidence="1" id="KW-0732">Signal</keyword>
<dbReference type="Proteomes" id="UP000198510">
    <property type="component" value="Unassembled WGS sequence"/>
</dbReference>
<evidence type="ECO:0000256" key="1">
    <source>
        <dbReference type="SAM" id="SignalP"/>
    </source>
</evidence>
<organism evidence="3 4">
    <name type="scientific">Catalinimonas alkaloidigena</name>
    <dbReference type="NCBI Taxonomy" id="1075417"/>
    <lineage>
        <taxon>Bacteria</taxon>
        <taxon>Pseudomonadati</taxon>
        <taxon>Bacteroidota</taxon>
        <taxon>Cytophagia</taxon>
        <taxon>Cytophagales</taxon>
        <taxon>Catalimonadaceae</taxon>
        <taxon>Catalinimonas</taxon>
    </lineage>
</organism>